<organism evidence="1 2">
    <name type="scientific">Persea americana</name>
    <name type="common">Avocado</name>
    <dbReference type="NCBI Taxonomy" id="3435"/>
    <lineage>
        <taxon>Eukaryota</taxon>
        <taxon>Viridiplantae</taxon>
        <taxon>Streptophyta</taxon>
        <taxon>Embryophyta</taxon>
        <taxon>Tracheophyta</taxon>
        <taxon>Spermatophyta</taxon>
        <taxon>Magnoliopsida</taxon>
        <taxon>Magnoliidae</taxon>
        <taxon>Laurales</taxon>
        <taxon>Lauraceae</taxon>
        <taxon>Persea</taxon>
    </lineage>
</organism>
<dbReference type="EMBL" id="CM056814">
    <property type="protein sequence ID" value="KAJ8626823.1"/>
    <property type="molecule type" value="Genomic_DNA"/>
</dbReference>
<evidence type="ECO:0000313" key="1">
    <source>
        <dbReference type="EMBL" id="KAJ8626823.1"/>
    </source>
</evidence>
<name>A0ACC2L0E2_PERAE</name>
<protein>
    <submittedName>
        <fullName evidence="1">Uncharacterized protein</fullName>
    </submittedName>
</protein>
<comment type="caution">
    <text evidence="1">The sequence shown here is derived from an EMBL/GenBank/DDBJ whole genome shotgun (WGS) entry which is preliminary data.</text>
</comment>
<proteinExistence type="predicted"/>
<keyword evidence="2" id="KW-1185">Reference proteome</keyword>
<dbReference type="Proteomes" id="UP001234297">
    <property type="component" value="Chromosome 6"/>
</dbReference>
<evidence type="ECO:0000313" key="2">
    <source>
        <dbReference type="Proteomes" id="UP001234297"/>
    </source>
</evidence>
<sequence>MDREHAVEHEPTIHREGSVFTSTPLFRFVKRTQKVEVNTLACAHLQVPDFIDHIERSCDRALRKQSTDLEKFISPLKGKLKSFTASLRTTFDQYVESCNNSQSEHDQQLVRTVNLY</sequence>
<gene>
    <name evidence="1" type="ORF">MRB53_020130</name>
</gene>
<reference evidence="1 2" key="1">
    <citation type="journal article" date="2022" name="Hortic Res">
        <title>A haplotype resolved chromosomal level avocado genome allows analysis of novel avocado genes.</title>
        <authorList>
            <person name="Nath O."/>
            <person name="Fletcher S.J."/>
            <person name="Hayward A."/>
            <person name="Shaw L.M."/>
            <person name="Masouleh A.K."/>
            <person name="Furtado A."/>
            <person name="Henry R.J."/>
            <person name="Mitter N."/>
        </authorList>
    </citation>
    <scope>NUCLEOTIDE SEQUENCE [LARGE SCALE GENOMIC DNA]</scope>
    <source>
        <strain evidence="2">cv. Hass</strain>
    </source>
</reference>
<accession>A0ACC2L0E2</accession>